<sequence length="104" mass="11691">MTPQADPGKAETPAAARPQEMTRRNKTSTWVLWEGGKQITYRRAVLERKQNHNNNSNNNKHGMAVVKSNFEGLDCLGILQLSRTMETLLADSRMSEFSTTTSTH</sequence>
<dbReference type="AlphaFoldDB" id="A0A813KL04"/>
<dbReference type="EMBL" id="CAJNNW010031897">
    <property type="protein sequence ID" value="CAE8709811.1"/>
    <property type="molecule type" value="Genomic_DNA"/>
</dbReference>
<comment type="caution">
    <text evidence="2">The sequence shown here is derived from an EMBL/GenBank/DDBJ whole genome shotgun (WGS) entry which is preliminary data.</text>
</comment>
<name>A0A813KL04_POLGL</name>
<proteinExistence type="predicted"/>
<gene>
    <name evidence="2" type="ORF">PGLA2088_LOCUS35642</name>
</gene>
<evidence type="ECO:0000313" key="2">
    <source>
        <dbReference type="EMBL" id="CAE8709811.1"/>
    </source>
</evidence>
<evidence type="ECO:0000313" key="3">
    <source>
        <dbReference type="Proteomes" id="UP000626109"/>
    </source>
</evidence>
<accession>A0A813KL04</accession>
<protein>
    <submittedName>
        <fullName evidence="2">Uncharacterized protein</fullName>
    </submittedName>
</protein>
<organism evidence="2 3">
    <name type="scientific">Polarella glacialis</name>
    <name type="common">Dinoflagellate</name>
    <dbReference type="NCBI Taxonomy" id="89957"/>
    <lineage>
        <taxon>Eukaryota</taxon>
        <taxon>Sar</taxon>
        <taxon>Alveolata</taxon>
        <taxon>Dinophyceae</taxon>
        <taxon>Suessiales</taxon>
        <taxon>Suessiaceae</taxon>
        <taxon>Polarella</taxon>
    </lineage>
</organism>
<evidence type="ECO:0000256" key="1">
    <source>
        <dbReference type="SAM" id="MobiDB-lite"/>
    </source>
</evidence>
<dbReference type="Proteomes" id="UP000626109">
    <property type="component" value="Unassembled WGS sequence"/>
</dbReference>
<feature type="region of interest" description="Disordered" evidence="1">
    <location>
        <begin position="1"/>
        <end position="28"/>
    </location>
</feature>
<reference evidence="2" key="1">
    <citation type="submission" date="2021-02" db="EMBL/GenBank/DDBJ databases">
        <authorList>
            <person name="Dougan E. K."/>
            <person name="Rhodes N."/>
            <person name="Thang M."/>
            <person name="Chan C."/>
        </authorList>
    </citation>
    <scope>NUCLEOTIDE SEQUENCE</scope>
</reference>